<keyword evidence="2" id="KW-0732">Signal</keyword>
<evidence type="ECO:0000313" key="3">
    <source>
        <dbReference type="EMBL" id="MCC0176835.1"/>
    </source>
</evidence>
<evidence type="ECO:0000256" key="2">
    <source>
        <dbReference type="SAM" id="SignalP"/>
    </source>
</evidence>
<name>A0A964BP52_9CYAN</name>
<sequence length="113" mass="12121">MLLNKFNNWLKSSVRLVLTVLVCGLLFVASAYPAQAATSKTTDGEASLNEIQNKTDDVARSNPRGINEVTKEAQKGLNAVQGSADADKMISPDEANATTVKEKASNFFDSLTN</sequence>
<reference evidence="3" key="1">
    <citation type="journal article" date="2021" name="Antonie Van Leeuwenhoek">
        <title>Draft genome and description of Waterburya agarophytonicola gen. nov. sp. nov. (Pleurocapsales, Cyanobacteria): a seaweed symbiont.</title>
        <authorList>
            <person name="Bonthond G."/>
            <person name="Shalygin S."/>
            <person name="Bayer T."/>
            <person name="Weinberger F."/>
        </authorList>
    </citation>
    <scope>NUCLEOTIDE SEQUENCE</scope>
    <source>
        <strain evidence="3">KI4</strain>
    </source>
</reference>
<organism evidence="3 4">
    <name type="scientific">Waterburya agarophytonicola KI4</name>
    <dbReference type="NCBI Taxonomy" id="2874699"/>
    <lineage>
        <taxon>Bacteria</taxon>
        <taxon>Bacillati</taxon>
        <taxon>Cyanobacteriota</taxon>
        <taxon>Cyanophyceae</taxon>
        <taxon>Pleurocapsales</taxon>
        <taxon>Hyellaceae</taxon>
        <taxon>Waterburya</taxon>
        <taxon>Waterburya agarophytonicola</taxon>
    </lineage>
</organism>
<feature type="region of interest" description="Disordered" evidence="1">
    <location>
        <begin position="36"/>
        <end position="62"/>
    </location>
</feature>
<gene>
    <name evidence="3" type="ORF">I4641_07570</name>
</gene>
<dbReference type="Proteomes" id="UP000729733">
    <property type="component" value="Unassembled WGS sequence"/>
</dbReference>
<feature type="signal peptide" evidence="2">
    <location>
        <begin position="1"/>
        <end position="36"/>
    </location>
</feature>
<evidence type="ECO:0000313" key="4">
    <source>
        <dbReference type="Proteomes" id="UP000729733"/>
    </source>
</evidence>
<accession>A0A964BP52</accession>
<feature type="chain" id="PRO_5037263360" description="Low temperature-induced protein" evidence="2">
    <location>
        <begin position="37"/>
        <end position="113"/>
    </location>
</feature>
<evidence type="ECO:0000256" key="1">
    <source>
        <dbReference type="SAM" id="MobiDB-lite"/>
    </source>
</evidence>
<dbReference type="EMBL" id="JADWDC010000013">
    <property type="protein sequence ID" value="MCC0176835.1"/>
    <property type="molecule type" value="Genomic_DNA"/>
</dbReference>
<evidence type="ECO:0008006" key="5">
    <source>
        <dbReference type="Google" id="ProtNLM"/>
    </source>
</evidence>
<keyword evidence="4" id="KW-1185">Reference proteome</keyword>
<comment type="caution">
    <text evidence="3">The sequence shown here is derived from an EMBL/GenBank/DDBJ whole genome shotgun (WGS) entry which is preliminary data.</text>
</comment>
<protein>
    <recommendedName>
        <fullName evidence="5">Low temperature-induced protein</fullName>
    </recommendedName>
</protein>
<dbReference type="AlphaFoldDB" id="A0A964BP52"/>
<dbReference type="RefSeq" id="WP_229639872.1">
    <property type="nucleotide sequence ID" value="NZ_JADWDC010000013.1"/>
</dbReference>
<proteinExistence type="predicted"/>